<organism evidence="1 2">
    <name type="scientific">Vitis vinifera</name>
    <name type="common">Grape</name>
    <dbReference type="NCBI Taxonomy" id="29760"/>
    <lineage>
        <taxon>Eukaryota</taxon>
        <taxon>Viridiplantae</taxon>
        <taxon>Streptophyta</taxon>
        <taxon>Embryophyta</taxon>
        <taxon>Tracheophyta</taxon>
        <taxon>Spermatophyta</taxon>
        <taxon>Magnoliopsida</taxon>
        <taxon>eudicotyledons</taxon>
        <taxon>Gunneridae</taxon>
        <taxon>Pentapetalae</taxon>
        <taxon>rosids</taxon>
        <taxon>Vitales</taxon>
        <taxon>Vitaceae</taxon>
        <taxon>Viteae</taxon>
        <taxon>Vitis</taxon>
    </lineage>
</organism>
<keyword evidence="2" id="KW-1185">Reference proteome</keyword>
<dbReference type="InParanoid" id="F6I4K5"/>
<dbReference type="Proteomes" id="UP000009183">
    <property type="component" value="Chromosome 14"/>
</dbReference>
<protein>
    <submittedName>
        <fullName evidence="1">Uncharacterized protein</fullName>
    </submittedName>
</protein>
<dbReference type="EMBL" id="FN596746">
    <property type="protein sequence ID" value="CCB61842.1"/>
    <property type="molecule type" value="Genomic_DNA"/>
</dbReference>
<sequence length="33" mass="3616">MSTNAPISRRITYMLCHVDGVTTNLSMKGMSLS</sequence>
<evidence type="ECO:0000313" key="1">
    <source>
        <dbReference type="EMBL" id="CCB61842.1"/>
    </source>
</evidence>
<dbReference type="AlphaFoldDB" id="F6I4K5"/>
<dbReference type="STRING" id="29760.F6I4K5"/>
<dbReference type="HOGENOM" id="CLU_3385746_0_0_1"/>
<gene>
    <name evidence="1" type="ordered locus">VIT_14s0060g02570</name>
</gene>
<reference evidence="2" key="1">
    <citation type="journal article" date="2007" name="Nature">
        <title>The grapevine genome sequence suggests ancestral hexaploidization in major angiosperm phyla.</title>
        <authorList>
            <consortium name="The French-Italian Public Consortium for Grapevine Genome Characterization."/>
            <person name="Jaillon O."/>
            <person name="Aury J.-M."/>
            <person name="Noel B."/>
            <person name="Policriti A."/>
            <person name="Clepet C."/>
            <person name="Casagrande A."/>
            <person name="Choisne N."/>
            <person name="Aubourg S."/>
            <person name="Vitulo N."/>
            <person name="Jubin C."/>
            <person name="Vezzi A."/>
            <person name="Legeai F."/>
            <person name="Hugueney P."/>
            <person name="Dasilva C."/>
            <person name="Horner D."/>
            <person name="Mica E."/>
            <person name="Jublot D."/>
            <person name="Poulain J."/>
            <person name="Bruyere C."/>
            <person name="Billault A."/>
            <person name="Segurens B."/>
            <person name="Gouyvenoux M."/>
            <person name="Ugarte E."/>
            <person name="Cattonaro F."/>
            <person name="Anthouard V."/>
            <person name="Vico V."/>
            <person name="Del Fabbro C."/>
            <person name="Alaux M."/>
            <person name="Di Gaspero G."/>
            <person name="Dumas V."/>
            <person name="Felice N."/>
            <person name="Paillard S."/>
            <person name="Juman I."/>
            <person name="Moroldo M."/>
            <person name="Scalabrin S."/>
            <person name="Canaguier A."/>
            <person name="Le Clainche I."/>
            <person name="Malacrida G."/>
            <person name="Durand E."/>
            <person name="Pesole G."/>
            <person name="Laucou V."/>
            <person name="Chatelet P."/>
            <person name="Merdinoglu D."/>
            <person name="Delledonne M."/>
            <person name="Pezzotti M."/>
            <person name="Lecharny A."/>
            <person name="Scarpelli C."/>
            <person name="Artiguenave F."/>
            <person name="Pe M.E."/>
            <person name="Valle G."/>
            <person name="Morgante M."/>
            <person name="Caboche M."/>
            <person name="Adam-Blondon A.-F."/>
            <person name="Weissenbach J."/>
            <person name="Quetier F."/>
            <person name="Wincker P."/>
        </authorList>
    </citation>
    <scope>NUCLEOTIDE SEQUENCE [LARGE SCALE GENOMIC DNA]</scope>
    <source>
        <strain evidence="2">cv. Pinot noir / PN40024</strain>
    </source>
</reference>
<dbReference type="PaxDb" id="29760-VIT_14s0060g02570.t01"/>
<name>F6I4K5_VITVI</name>
<evidence type="ECO:0000313" key="2">
    <source>
        <dbReference type="Proteomes" id="UP000009183"/>
    </source>
</evidence>
<proteinExistence type="predicted"/>
<accession>F6I4K5</accession>